<dbReference type="InterPro" id="IPR011042">
    <property type="entry name" value="6-blade_b-propeller_TolB-like"/>
</dbReference>
<dbReference type="PROSITE" id="PS50005">
    <property type="entry name" value="TPR"/>
    <property type="match status" value="1"/>
</dbReference>
<dbReference type="PANTHER" id="PTHR24104">
    <property type="entry name" value="E3 UBIQUITIN-PROTEIN LIGASE NHLRC1-RELATED"/>
    <property type="match status" value="1"/>
</dbReference>
<sequence>MSRVLAVLSVLVLLAAALPASADDSYNLEHDGFSTSYTYNYDYWSDVQASPDAYRVSHVIDSMSLGLDKLNGKRINKPQSLFARNKDLYIVDTGNNRILQVRADSTGYRLTRVIDTIEGCEPNTFSGPTDVFVDEENNLYVADYGNMRVVMVDEDLNFIKVFTKPDDPTFDVNLDFLPKKIAVDVAGRLYVLCNNVNKGFVKYESDTSFTGYIGANKVSVSMAEYIWKRYFQTKEQRAASESFVPTEYENLYMDEEGFIYATNTVFSEYDLKFDNAKPIRRLNSLGDDILIKNDRYPPIGDQFWIEQSIQNGPTKFTDITVLKNDIYVAVDRTRGRLFGYDSQGVMLWAFGTKGNIAGAFSSAVSVEHIGYDLMVLDQLENSVTVFTPTEYGTMIYDAIETYLSGDYDASAELWQNVMKMNANYPLAFRGIGRAVLRQNRYEEAMEYFEMAHDRENYGRAFKLYRKEWIEKNIWWLILILALILILPLIRGRFKRMKWEVEAHELSKVHR</sequence>
<keyword evidence="4" id="KW-0472">Membrane</keyword>
<feature type="chain" id="PRO_5004789348" evidence="5">
    <location>
        <begin position="23"/>
        <end position="510"/>
    </location>
</feature>
<dbReference type="PROSITE" id="PS51125">
    <property type="entry name" value="NHL"/>
    <property type="match status" value="1"/>
</dbReference>
<evidence type="ECO:0000256" key="2">
    <source>
        <dbReference type="PROSITE-ProRule" id="PRU00339"/>
    </source>
</evidence>
<reference evidence="6" key="1">
    <citation type="journal article" date="2013" name="PLoS ONE">
        <title>Metagenomic insights into the carbohydrate-active enzymes carried by the microorganisms adhering to solid digesta in the rumen of cows.</title>
        <authorList>
            <person name="Wang L."/>
            <person name="Hatem A."/>
            <person name="Catalyurek U.V."/>
            <person name="Morrison M."/>
            <person name="Yu Z."/>
        </authorList>
    </citation>
    <scope>NUCLEOTIDE SEQUENCE</scope>
</reference>
<dbReference type="InterPro" id="IPR011990">
    <property type="entry name" value="TPR-like_helical_dom_sf"/>
</dbReference>
<proteinExistence type="predicted"/>
<feature type="transmembrane region" description="Helical" evidence="4">
    <location>
        <begin position="472"/>
        <end position="489"/>
    </location>
</feature>
<feature type="signal peptide" evidence="5">
    <location>
        <begin position="1"/>
        <end position="22"/>
    </location>
</feature>
<dbReference type="PANTHER" id="PTHR24104:SF25">
    <property type="entry name" value="PROTEIN LIN-41"/>
    <property type="match status" value="1"/>
</dbReference>
<keyword evidence="2" id="KW-0802">TPR repeat</keyword>
<accession>W0FL79</accession>
<name>W0FL79_9BACT</name>
<keyword evidence="4" id="KW-0812">Transmembrane</keyword>
<evidence type="ECO:0000313" key="6">
    <source>
        <dbReference type="EMBL" id="AHF25663.1"/>
    </source>
</evidence>
<dbReference type="Gene3D" id="1.25.40.10">
    <property type="entry name" value="Tetratricopeptide repeat domain"/>
    <property type="match status" value="1"/>
</dbReference>
<dbReference type="SUPFAM" id="SSF101898">
    <property type="entry name" value="NHL repeat"/>
    <property type="match status" value="1"/>
</dbReference>
<organism evidence="6">
    <name type="scientific">uncultured bacterium Contigcl_30</name>
    <dbReference type="NCBI Taxonomy" id="1393670"/>
    <lineage>
        <taxon>Bacteria</taxon>
        <taxon>environmental samples</taxon>
    </lineage>
</organism>
<dbReference type="AlphaFoldDB" id="W0FL79"/>
<dbReference type="InterPro" id="IPR001258">
    <property type="entry name" value="NHL_repeat"/>
</dbReference>
<feature type="repeat" description="NHL" evidence="3">
    <location>
        <begin position="116"/>
        <end position="155"/>
    </location>
</feature>
<keyword evidence="5" id="KW-0732">Signal</keyword>
<protein>
    <submittedName>
        <fullName evidence="6">NHL repeat-containing protein</fullName>
    </submittedName>
</protein>
<evidence type="ECO:0000256" key="3">
    <source>
        <dbReference type="PROSITE-ProRule" id="PRU00504"/>
    </source>
</evidence>
<dbReference type="EMBL" id="KC246845">
    <property type="protein sequence ID" value="AHF25663.1"/>
    <property type="molecule type" value="Genomic_DNA"/>
</dbReference>
<dbReference type="SUPFAM" id="SSF48452">
    <property type="entry name" value="TPR-like"/>
    <property type="match status" value="1"/>
</dbReference>
<dbReference type="InterPro" id="IPR019734">
    <property type="entry name" value="TPR_rpt"/>
</dbReference>
<keyword evidence="1" id="KW-0677">Repeat</keyword>
<dbReference type="GO" id="GO:0008270">
    <property type="term" value="F:zinc ion binding"/>
    <property type="evidence" value="ECO:0007669"/>
    <property type="project" value="UniProtKB-KW"/>
</dbReference>
<dbReference type="InterPro" id="IPR050952">
    <property type="entry name" value="TRIM-NHL_E3_ligases"/>
</dbReference>
<keyword evidence="4" id="KW-1133">Transmembrane helix</keyword>
<evidence type="ECO:0000256" key="5">
    <source>
        <dbReference type="SAM" id="SignalP"/>
    </source>
</evidence>
<evidence type="ECO:0000256" key="4">
    <source>
        <dbReference type="SAM" id="Phobius"/>
    </source>
</evidence>
<dbReference type="Gene3D" id="2.120.10.30">
    <property type="entry name" value="TolB, C-terminal domain"/>
    <property type="match status" value="1"/>
</dbReference>
<dbReference type="Pfam" id="PF01436">
    <property type="entry name" value="NHL"/>
    <property type="match status" value="1"/>
</dbReference>
<feature type="repeat" description="TPR" evidence="2">
    <location>
        <begin position="425"/>
        <end position="458"/>
    </location>
</feature>
<evidence type="ECO:0000256" key="1">
    <source>
        <dbReference type="ARBA" id="ARBA00022737"/>
    </source>
</evidence>